<dbReference type="CDD" id="cd00038">
    <property type="entry name" value="CAP_ED"/>
    <property type="match status" value="1"/>
</dbReference>
<reference evidence="2" key="1">
    <citation type="submission" date="2022-08" db="EMBL/GenBank/DDBJ databases">
        <title>Nisaea acidiphila sp. nov., isolated from a marine algal debris and emended description of the genus Nisaea Urios et al. 2008.</title>
        <authorList>
            <person name="Kwon K."/>
        </authorList>
    </citation>
    <scope>NUCLEOTIDE SEQUENCE</scope>
    <source>
        <strain evidence="2">MEBiC11861</strain>
    </source>
</reference>
<dbReference type="InterPro" id="IPR018490">
    <property type="entry name" value="cNMP-bd_dom_sf"/>
</dbReference>
<evidence type="ECO:0000259" key="1">
    <source>
        <dbReference type="PROSITE" id="PS50042"/>
    </source>
</evidence>
<dbReference type="EMBL" id="CP102480">
    <property type="protein sequence ID" value="UUX50043.1"/>
    <property type="molecule type" value="Genomic_DNA"/>
</dbReference>
<name>A0A9J7AR04_9PROT</name>
<organism evidence="2 3">
    <name type="scientific">Nisaea acidiphila</name>
    <dbReference type="NCBI Taxonomy" id="1862145"/>
    <lineage>
        <taxon>Bacteria</taxon>
        <taxon>Pseudomonadati</taxon>
        <taxon>Pseudomonadota</taxon>
        <taxon>Alphaproteobacteria</taxon>
        <taxon>Rhodospirillales</taxon>
        <taxon>Thalassobaculaceae</taxon>
        <taxon>Nisaea</taxon>
    </lineage>
</organism>
<dbReference type="RefSeq" id="WP_257769030.1">
    <property type="nucleotide sequence ID" value="NZ_CP102480.1"/>
</dbReference>
<dbReference type="SUPFAM" id="SSF51206">
    <property type="entry name" value="cAMP-binding domain-like"/>
    <property type="match status" value="1"/>
</dbReference>
<dbReference type="Gene3D" id="2.60.120.10">
    <property type="entry name" value="Jelly Rolls"/>
    <property type="match status" value="1"/>
</dbReference>
<dbReference type="KEGG" id="naci:NUH88_21975"/>
<sequence>MSRTKRFEEGKLVFGTGEAAKEAFFVVEGKVRIVPSIDRENDVIAEFGPGELFGEYAFILDNGKRTATAIAAQDGTVLEAVPGEDFRRRLDGLEPFLQRWIEELIRRSIPEEIPADVT</sequence>
<keyword evidence="3" id="KW-1185">Reference proteome</keyword>
<evidence type="ECO:0000313" key="2">
    <source>
        <dbReference type="EMBL" id="UUX50043.1"/>
    </source>
</evidence>
<protein>
    <submittedName>
        <fullName evidence="2">Cyclic nucleotide-binding domain-containing protein</fullName>
    </submittedName>
</protein>
<evidence type="ECO:0000313" key="3">
    <source>
        <dbReference type="Proteomes" id="UP001060336"/>
    </source>
</evidence>
<dbReference type="InterPro" id="IPR014710">
    <property type="entry name" value="RmlC-like_jellyroll"/>
</dbReference>
<proteinExistence type="predicted"/>
<dbReference type="PROSITE" id="PS50042">
    <property type="entry name" value="CNMP_BINDING_3"/>
    <property type="match status" value="1"/>
</dbReference>
<dbReference type="InterPro" id="IPR000595">
    <property type="entry name" value="cNMP-bd_dom"/>
</dbReference>
<feature type="domain" description="Cyclic nucleotide-binding" evidence="1">
    <location>
        <begin position="1"/>
        <end position="107"/>
    </location>
</feature>
<gene>
    <name evidence="2" type="ORF">NUH88_21975</name>
</gene>
<dbReference type="AlphaFoldDB" id="A0A9J7AR04"/>
<accession>A0A9J7AR04</accession>
<dbReference type="Proteomes" id="UP001060336">
    <property type="component" value="Chromosome"/>
</dbReference>
<dbReference type="Pfam" id="PF00027">
    <property type="entry name" value="cNMP_binding"/>
    <property type="match status" value="1"/>
</dbReference>